<evidence type="ECO:0000313" key="2">
    <source>
        <dbReference type="Proteomes" id="UP001162780"/>
    </source>
</evidence>
<accession>A0ABY7GEM0</accession>
<sequence>MDGLEFVRLGVDNHPTTSAAQLAANLLNKLTKEERAALLSGIGSMS</sequence>
<evidence type="ECO:0000313" key="1">
    <source>
        <dbReference type="EMBL" id="WAR43737.1"/>
    </source>
</evidence>
<organism evidence="1 2">
    <name type="scientific">Methylomonas rapida</name>
    <dbReference type="NCBI Taxonomy" id="2963939"/>
    <lineage>
        <taxon>Bacteria</taxon>
        <taxon>Pseudomonadati</taxon>
        <taxon>Pseudomonadota</taxon>
        <taxon>Gammaproteobacteria</taxon>
        <taxon>Methylococcales</taxon>
        <taxon>Methylococcaceae</taxon>
        <taxon>Methylomonas</taxon>
    </lineage>
</organism>
<gene>
    <name evidence="1" type="ORF">NM686_015300</name>
</gene>
<name>A0ABY7GEM0_9GAMM</name>
<dbReference type="RefSeq" id="WP_255188724.1">
    <property type="nucleotide sequence ID" value="NZ_CP113517.1"/>
</dbReference>
<reference evidence="1" key="1">
    <citation type="submission" date="2022-11" db="EMBL/GenBank/DDBJ databases">
        <title>Methylomonas rapida sp. nov., Carotenoid-Producing Obligate Methanotrophs with High Growth Characteristics and Biotechnological Potential.</title>
        <authorList>
            <person name="Tikhonova E.N."/>
            <person name="Suleimanov R.Z."/>
            <person name="Miroshnikov K."/>
            <person name="Oshkin I.Y."/>
            <person name="Belova S.E."/>
            <person name="Danilova O.V."/>
            <person name="Ashikhmin A."/>
            <person name="Konopkin A."/>
            <person name="But S.Y."/>
            <person name="Khmelenina V.N."/>
            <person name="Kuznetsov N."/>
            <person name="Pimenov N.V."/>
            <person name="Dedysh S.N."/>
        </authorList>
    </citation>
    <scope>NUCLEOTIDE SEQUENCE</scope>
    <source>
        <strain evidence="1">MP1</strain>
    </source>
</reference>
<keyword evidence="2" id="KW-1185">Reference proteome</keyword>
<proteinExistence type="predicted"/>
<dbReference type="Proteomes" id="UP001162780">
    <property type="component" value="Chromosome"/>
</dbReference>
<protein>
    <submittedName>
        <fullName evidence="1">Uncharacterized protein</fullName>
    </submittedName>
</protein>
<dbReference type="EMBL" id="CP113517">
    <property type="protein sequence ID" value="WAR43737.1"/>
    <property type="molecule type" value="Genomic_DNA"/>
</dbReference>